<evidence type="ECO:0000256" key="7">
    <source>
        <dbReference type="ARBA" id="ARBA00023242"/>
    </source>
</evidence>
<proteinExistence type="inferred from homology"/>
<dbReference type="OrthoDB" id="2555781at2759"/>
<dbReference type="EMBL" id="LT558132">
    <property type="protein sequence ID" value="SAM85122.1"/>
    <property type="molecule type" value="Genomic_DNA"/>
</dbReference>
<dbReference type="PANTHER" id="PTHR22930">
    <property type="match status" value="1"/>
</dbReference>
<keyword evidence="4" id="KW-0540">Nuclease</keyword>
<evidence type="ECO:0000256" key="1">
    <source>
        <dbReference type="ARBA" id="ARBA00001968"/>
    </source>
</evidence>
<evidence type="ECO:0000256" key="6">
    <source>
        <dbReference type="ARBA" id="ARBA00022801"/>
    </source>
</evidence>
<sequence length="321" mass="35837">MSLNRVQEILLVALYRLGHSGNGGGECDAALQCGCSVGSIVAYTNRTVAGLLKLNNKVMQFALEEERKHAAAWVRNTTGVEEWGKGWLVVDGTHIPLAWKPGVCSQEHFCYKGFHSMNVALVILPHSLWIVKSVVGQPGSVQDSKVWASGSNILKKPCLYLDEGEFIWVDGRYGHSAITVGPFSHITTNKSRDLRYFNYMLSRVRVRVEHAIAYLKNHFQCLTGYCGNIYCVKDCITAAQTIHTCIVAHTFVSRYDHPADIADLLLPSFSEDEVHEVVQGLQLDVTDAQDLRRTRHSNQQEYKLDLATATQGMSQYALSRH</sequence>
<evidence type="ECO:0000313" key="9">
    <source>
        <dbReference type="EMBL" id="SAM85122.1"/>
    </source>
</evidence>
<evidence type="ECO:0000256" key="3">
    <source>
        <dbReference type="ARBA" id="ARBA00006958"/>
    </source>
</evidence>
<evidence type="ECO:0000256" key="5">
    <source>
        <dbReference type="ARBA" id="ARBA00022723"/>
    </source>
</evidence>
<reference evidence="10" key="1">
    <citation type="submission" date="2016-04" db="EMBL/GenBank/DDBJ databases">
        <authorList>
            <person name="Guldener U."/>
            <person name="Guldener U."/>
        </authorList>
    </citation>
    <scope>NUCLEOTIDE SEQUENCE [LARGE SCALE GENOMIC DNA]</scope>
    <source>
        <strain evidence="10">UB2112</strain>
    </source>
</reference>
<feature type="domain" description="DDE Tnp4" evidence="8">
    <location>
        <begin position="90"/>
        <end position="247"/>
    </location>
</feature>
<dbReference type="Proteomes" id="UP000179920">
    <property type="component" value="Chromosome XVI"/>
</dbReference>
<evidence type="ECO:0000313" key="10">
    <source>
        <dbReference type="Proteomes" id="UP000179920"/>
    </source>
</evidence>
<dbReference type="InterPro" id="IPR027806">
    <property type="entry name" value="HARBI1_dom"/>
</dbReference>
<dbReference type="InterPro" id="IPR045249">
    <property type="entry name" value="HARBI1-like"/>
</dbReference>
<evidence type="ECO:0000259" key="8">
    <source>
        <dbReference type="Pfam" id="PF13359"/>
    </source>
</evidence>
<keyword evidence="7" id="KW-0539">Nucleus</keyword>
<dbReference type="AlphaFoldDB" id="A0A1K0GAW6"/>
<organism evidence="9 10">
    <name type="scientific">Ustilago bromivora</name>
    <dbReference type="NCBI Taxonomy" id="307758"/>
    <lineage>
        <taxon>Eukaryota</taxon>
        <taxon>Fungi</taxon>
        <taxon>Dikarya</taxon>
        <taxon>Basidiomycota</taxon>
        <taxon>Ustilaginomycotina</taxon>
        <taxon>Ustilaginomycetes</taxon>
        <taxon>Ustilaginales</taxon>
        <taxon>Ustilaginaceae</taxon>
        <taxon>Ustilago</taxon>
    </lineage>
</organism>
<keyword evidence="6" id="KW-0378">Hydrolase</keyword>
<evidence type="ECO:0000256" key="2">
    <source>
        <dbReference type="ARBA" id="ARBA00004123"/>
    </source>
</evidence>
<keyword evidence="5" id="KW-0479">Metal-binding</keyword>
<dbReference type="GO" id="GO:0046872">
    <property type="term" value="F:metal ion binding"/>
    <property type="evidence" value="ECO:0007669"/>
    <property type="project" value="UniProtKB-KW"/>
</dbReference>
<comment type="similarity">
    <text evidence="3">Belongs to the HARBI1 family.</text>
</comment>
<dbReference type="GO" id="GO:0005634">
    <property type="term" value="C:nucleus"/>
    <property type="evidence" value="ECO:0007669"/>
    <property type="project" value="UniProtKB-SubCell"/>
</dbReference>
<comment type="cofactor">
    <cofactor evidence="1">
        <name>a divalent metal cation</name>
        <dbReference type="ChEBI" id="CHEBI:60240"/>
    </cofactor>
</comment>
<dbReference type="GO" id="GO:0004518">
    <property type="term" value="F:nuclease activity"/>
    <property type="evidence" value="ECO:0007669"/>
    <property type="project" value="UniProtKB-KW"/>
</dbReference>
<protein>
    <recommendedName>
        <fullName evidence="8">DDE Tnp4 domain-containing protein</fullName>
    </recommendedName>
</protein>
<dbReference type="PANTHER" id="PTHR22930:SF85">
    <property type="entry name" value="GH03217P-RELATED"/>
    <property type="match status" value="1"/>
</dbReference>
<gene>
    <name evidence="9" type="ORF">UBRO_20873</name>
</gene>
<name>A0A1K0GAW6_9BASI</name>
<dbReference type="Pfam" id="PF13359">
    <property type="entry name" value="DDE_Tnp_4"/>
    <property type="match status" value="1"/>
</dbReference>
<comment type="subcellular location">
    <subcellularLocation>
        <location evidence="2">Nucleus</location>
    </subcellularLocation>
</comment>
<dbReference type="GO" id="GO:0016787">
    <property type="term" value="F:hydrolase activity"/>
    <property type="evidence" value="ECO:0007669"/>
    <property type="project" value="UniProtKB-KW"/>
</dbReference>
<evidence type="ECO:0000256" key="4">
    <source>
        <dbReference type="ARBA" id="ARBA00022722"/>
    </source>
</evidence>
<accession>A0A1K0GAW6</accession>